<comment type="caution">
    <text evidence="1">The sequence shown here is derived from an EMBL/GenBank/DDBJ whole genome shotgun (WGS) entry which is preliminary data.</text>
</comment>
<dbReference type="Proteomes" id="UP000466307">
    <property type="component" value="Unassembled WGS sequence"/>
</dbReference>
<dbReference type="InterPro" id="IPR009282">
    <property type="entry name" value="DUF937"/>
</dbReference>
<gene>
    <name evidence="1" type="ORF">GYA93_20680</name>
</gene>
<reference evidence="1 2" key="1">
    <citation type="submission" date="2020-01" db="EMBL/GenBank/DDBJ databases">
        <title>Investigation of new actinobacteria for the biodesulphurisation of diesel fuel.</title>
        <authorList>
            <person name="Athi Narayanan S.M."/>
        </authorList>
    </citation>
    <scope>NUCLEOTIDE SEQUENCE [LARGE SCALE GENOMIC DNA]</scope>
    <source>
        <strain evidence="1 2">213E</strain>
    </source>
</reference>
<proteinExistence type="predicted"/>
<accession>A0A7K3LUP4</accession>
<dbReference type="AlphaFoldDB" id="A0A7K3LUP4"/>
<organism evidence="1 2">
    <name type="scientific">Gordonia desulfuricans</name>
    <dbReference type="NCBI Taxonomy" id="89051"/>
    <lineage>
        <taxon>Bacteria</taxon>
        <taxon>Bacillati</taxon>
        <taxon>Actinomycetota</taxon>
        <taxon>Actinomycetes</taxon>
        <taxon>Mycobacteriales</taxon>
        <taxon>Gordoniaceae</taxon>
        <taxon>Gordonia</taxon>
    </lineage>
</organism>
<name>A0A7K3LUP4_9ACTN</name>
<sequence length="194" mass="18401">MSDLDDLMSRLPIGDIAGRLGVDEATAQSAVAQTLPALLGGMAHQADQAGGAEGLANALAGHQNDLAQGQIDLGAVDTGDGQKIVSHVFGGETENVATALSGQVPAAAVDSGLIQKLLPILAPIVMSYLAGKVMKGSGTGGGTGDLGSILGNVLGGAGGGGLGSILGNVLGGSGGGKSGGGLGDLLGGILGGKK</sequence>
<evidence type="ECO:0000313" key="1">
    <source>
        <dbReference type="EMBL" id="NDK91964.1"/>
    </source>
</evidence>
<dbReference type="Pfam" id="PF06078">
    <property type="entry name" value="DUF937"/>
    <property type="match status" value="1"/>
</dbReference>
<dbReference type="RefSeq" id="WP_020790057.1">
    <property type="nucleotide sequence ID" value="NZ_JAADZU010000091.1"/>
</dbReference>
<keyword evidence="2" id="KW-1185">Reference proteome</keyword>
<dbReference type="EMBL" id="JAADZU010000091">
    <property type="protein sequence ID" value="NDK91964.1"/>
    <property type="molecule type" value="Genomic_DNA"/>
</dbReference>
<evidence type="ECO:0000313" key="2">
    <source>
        <dbReference type="Proteomes" id="UP000466307"/>
    </source>
</evidence>
<protein>
    <submittedName>
        <fullName evidence="1">DUF937 domain-containing protein</fullName>
    </submittedName>
</protein>